<organism evidence="2 3">
    <name type="scientific">Cladonia borealis</name>
    <dbReference type="NCBI Taxonomy" id="184061"/>
    <lineage>
        <taxon>Eukaryota</taxon>
        <taxon>Fungi</taxon>
        <taxon>Dikarya</taxon>
        <taxon>Ascomycota</taxon>
        <taxon>Pezizomycotina</taxon>
        <taxon>Lecanoromycetes</taxon>
        <taxon>OSLEUM clade</taxon>
        <taxon>Lecanoromycetidae</taxon>
        <taxon>Lecanorales</taxon>
        <taxon>Lecanorineae</taxon>
        <taxon>Cladoniaceae</taxon>
        <taxon>Cladonia</taxon>
    </lineage>
</organism>
<feature type="compositionally biased region" description="Acidic residues" evidence="1">
    <location>
        <begin position="500"/>
        <end position="510"/>
    </location>
</feature>
<dbReference type="Proteomes" id="UP001166286">
    <property type="component" value="Unassembled WGS sequence"/>
</dbReference>
<reference evidence="2" key="1">
    <citation type="submission" date="2023-03" db="EMBL/GenBank/DDBJ databases">
        <title>Complete genome of Cladonia borealis.</title>
        <authorList>
            <person name="Park H."/>
        </authorList>
    </citation>
    <scope>NUCLEOTIDE SEQUENCE</scope>
    <source>
        <strain evidence="2">ANT050790</strain>
    </source>
</reference>
<feature type="compositionally biased region" description="Basic and acidic residues" evidence="1">
    <location>
        <begin position="441"/>
        <end position="499"/>
    </location>
</feature>
<proteinExistence type="predicted"/>
<dbReference type="EMBL" id="JAFEKC020000002">
    <property type="protein sequence ID" value="KAK0516776.1"/>
    <property type="molecule type" value="Genomic_DNA"/>
</dbReference>
<feature type="compositionally biased region" description="Basic and acidic residues" evidence="1">
    <location>
        <begin position="353"/>
        <end position="394"/>
    </location>
</feature>
<protein>
    <submittedName>
        <fullName evidence="2">Uncharacterized protein</fullName>
    </submittedName>
</protein>
<comment type="caution">
    <text evidence="2">The sequence shown here is derived from an EMBL/GenBank/DDBJ whole genome shotgun (WGS) entry which is preliminary data.</text>
</comment>
<dbReference type="AlphaFoldDB" id="A0AA39UEQ0"/>
<evidence type="ECO:0000256" key="1">
    <source>
        <dbReference type="SAM" id="MobiDB-lite"/>
    </source>
</evidence>
<accession>A0AA39UEQ0</accession>
<feature type="compositionally biased region" description="Acidic residues" evidence="1">
    <location>
        <begin position="395"/>
        <end position="405"/>
    </location>
</feature>
<name>A0AA39UEQ0_9LECA</name>
<keyword evidence="3" id="KW-1185">Reference proteome</keyword>
<feature type="region of interest" description="Disordered" evidence="1">
    <location>
        <begin position="353"/>
        <end position="551"/>
    </location>
</feature>
<gene>
    <name evidence="2" type="ORF">JMJ35_001379</name>
</gene>
<feature type="compositionally biased region" description="Basic and acidic residues" evidence="1">
    <location>
        <begin position="511"/>
        <end position="541"/>
    </location>
</feature>
<evidence type="ECO:0000313" key="2">
    <source>
        <dbReference type="EMBL" id="KAK0516776.1"/>
    </source>
</evidence>
<evidence type="ECO:0000313" key="3">
    <source>
        <dbReference type="Proteomes" id="UP001166286"/>
    </source>
</evidence>
<feature type="compositionally biased region" description="Basic and acidic residues" evidence="1">
    <location>
        <begin position="406"/>
        <end position="421"/>
    </location>
</feature>
<sequence>MGSMLTPPETPPKPPSFIMSKRYSKALTTLCAAAFFFLLFRTVNRAFNHEPLLRVGPLHGASLWKKVLETGETRWKTISRRMSPDPALPPPMDNTDGEKIFHSGKYLAIYLGPPGQAVENRKGGGEAFQKFVQHLPRDTASEIPLTETYFDVGVRREPYDKNMEDYQMAVRNTGEPHGILIIRSLQRGRDPRLTASDCMFYAWREFATKLIGPGHPWRPINNLRYVIFDNIKVRETIEVIEMAYSKFNFGQKAISEPQIKVGEFRHWLYKPPREREMMLAILGTPNVASFARMLGDHFAEIGHKCIIGLASEQVEGQWMLGVLIGNEFGGECLDREVPDVVQGDRYIQEYKEEQARKEEEQAQKDQEKAEEKTRKKAEKAGSTDQKPMGDKESKNDEDESATEPAEENKRPKLEDFYKEEKKEDDEKEAAKEKKASKKKASKEEDEAKKEDPANEKDAATEKDAAKDPSKKDDVTKDASTDSDTLSEKPSSEGDKKNANEDEEAEEEEEKDPSKLPEETEAQRKAKLERAFKKQVDRRVDGSNKGAAVIAV</sequence>